<keyword evidence="6 14" id="KW-0812">Transmembrane</keyword>
<keyword evidence="14" id="KW-0961">Cell wall biogenesis/degradation</keyword>
<dbReference type="GO" id="GO:0050380">
    <property type="term" value="F:undecaprenyl-diphosphatase activity"/>
    <property type="evidence" value="ECO:0007669"/>
    <property type="project" value="UniProtKB-UniRule"/>
</dbReference>
<proteinExistence type="inferred from homology"/>
<evidence type="ECO:0000256" key="14">
    <source>
        <dbReference type="HAMAP-Rule" id="MF_01006"/>
    </source>
</evidence>
<keyword evidence="10 14" id="KW-0046">Antibiotic resistance</keyword>
<evidence type="ECO:0000256" key="5">
    <source>
        <dbReference type="ARBA" id="ARBA00022475"/>
    </source>
</evidence>
<evidence type="ECO:0000256" key="9">
    <source>
        <dbReference type="ARBA" id="ARBA00023136"/>
    </source>
</evidence>
<keyword evidence="9 14" id="KW-0472">Membrane</keyword>
<dbReference type="PANTHER" id="PTHR30622:SF3">
    <property type="entry name" value="UNDECAPRENYL-DIPHOSPHATASE"/>
    <property type="match status" value="1"/>
</dbReference>
<evidence type="ECO:0000256" key="1">
    <source>
        <dbReference type="ARBA" id="ARBA00004651"/>
    </source>
</evidence>
<evidence type="ECO:0000256" key="7">
    <source>
        <dbReference type="ARBA" id="ARBA00022801"/>
    </source>
</evidence>
<evidence type="ECO:0000313" key="16">
    <source>
        <dbReference type="Proteomes" id="UP000230903"/>
    </source>
</evidence>
<comment type="catalytic activity">
    <reaction evidence="13 14">
        <text>di-trans,octa-cis-undecaprenyl diphosphate + H2O = di-trans,octa-cis-undecaprenyl phosphate + phosphate + H(+)</text>
        <dbReference type="Rhea" id="RHEA:28094"/>
        <dbReference type="ChEBI" id="CHEBI:15377"/>
        <dbReference type="ChEBI" id="CHEBI:15378"/>
        <dbReference type="ChEBI" id="CHEBI:43474"/>
        <dbReference type="ChEBI" id="CHEBI:58405"/>
        <dbReference type="ChEBI" id="CHEBI:60392"/>
        <dbReference type="EC" id="3.6.1.27"/>
    </reaction>
</comment>
<keyword evidence="5 14" id="KW-1003">Cell membrane</keyword>
<name>A0A2H0UQE0_9BACT</name>
<evidence type="ECO:0000256" key="12">
    <source>
        <dbReference type="ARBA" id="ARBA00032932"/>
    </source>
</evidence>
<protein>
    <recommendedName>
        <fullName evidence="4 14">Undecaprenyl-diphosphatase</fullName>
        <ecNumber evidence="3 14">3.6.1.27</ecNumber>
    </recommendedName>
    <alternativeName>
        <fullName evidence="12 14">Bacitracin resistance protein</fullName>
    </alternativeName>
    <alternativeName>
        <fullName evidence="11 14">Undecaprenyl pyrophosphate phosphatase</fullName>
    </alternativeName>
</protein>
<keyword evidence="14" id="KW-0573">Peptidoglycan synthesis</keyword>
<evidence type="ECO:0000256" key="2">
    <source>
        <dbReference type="ARBA" id="ARBA00010621"/>
    </source>
</evidence>
<evidence type="ECO:0000256" key="8">
    <source>
        <dbReference type="ARBA" id="ARBA00022989"/>
    </source>
</evidence>
<evidence type="ECO:0000256" key="10">
    <source>
        <dbReference type="ARBA" id="ARBA00023251"/>
    </source>
</evidence>
<feature type="transmembrane region" description="Helical" evidence="14">
    <location>
        <begin position="7"/>
        <end position="29"/>
    </location>
</feature>
<dbReference type="GO" id="GO:0046677">
    <property type="term" value="P:response to antibiotic"/>
    <property type="evidence" value="ECO:0007669"/>
    <property type="project" value="UniProtKB-UniRule"/>
</dbReference>
<evidence type="ECO:0000256" key="4">
    <source>
        <dbReference type="ARBA" id="ARBA00021581"/>
    </source>
</evidence>
<feature type="transmembrane region" description="Helical" evidence="14">
    <location>
        <begin position="41"/>
        <end position="62"/>
    </location>
</feature>
<dbReference type="AlphaFoldDB" id="A0A2H0UQE0"/>
<feature type="transmembrane region" description="Helical" evidence="14">
    <location>
        <begin position="197"/>
        <end position="218"/>
    </location>
</feature>
<comment type="subcellular location">
    <subcellularLocation>
        <location evidence="1 14">Cell membrane</location>
        <topology evidence="1 14">Multi-pass membrane protein</topology>
    </subcellularLocation>
</comment>
<feature type="transmembrane region" description="Helical" evidence="14">
    <location>
        <begin position="102"/>
        <end position="121"/>
    </location>
</feature>
<evidence type="ECO:0000256" key="11">
    <source>
        <dbReference type="ARBA" id="ARBA00032707"/>
    </source>
</evidence>
<comment type="function">
    <text evidence="14">Catalyzes the dephosphorylation of undecaprenyl diphosphate (UPP). Confers resistance to bacitracin.</text>
</comment>
<dbReference type="EC" id="3.6.1.27" evidence="3 14"/>
<dbReference type="InterPro" id="IPR003824">
    <property type="entry name" value="UppP"/>
</dbReference>
<keyword evidence="7 14" id="KW-0378">Hydrolase</keyword>
<comment type="similarity">
    <text evidence="2 14">Belongs to the UppP family.</text>
</comment>
<dbReference type="Pfam" id="PF02673">
    <property type="entry name" value="BacA"/>
    <property type="match status" value="1"/>
</dbReference>
<evidence type="ECO:0000256" key="6">
    <source>
        <dbReference type="ARBA" id="ARBA00022692"/>
    </source>
</evidence>
<sequence>MSYLDSIVLGVIEGITEFLPISSTGHLILSGHLLGLSPTEFVKSFEIAIQLGAILAVVVLFWRRLFLSKKVFLLVSVAFIPTAIVGFVLYKLIKNVLLGSNVVVLWSLAIGGLVLVLFEYWQLYKENKLKHVLENSLGSRIPKFNLKQNELVTRIEDMGYGRAVGVGLFQSLAVIPGVSRAAATIVGGMLLKMSRVAIVEFSFLLAVPTMLAATGYDLLKTGASFSGEQFLVLAVGLVVSFVVAIGAVKWLLGFIKNHSFIGFGIYRIVLAVMFALFLL</sequence>
<dbReference type="EMBL" id="PFBC01000035">
    <property type="protein sequence ID" value="PIR87886.1"/>
    <property type="molecule type" value="Genomic_DNA"/>
</dbReference>
<dbReference type="PANTHER" id="PTHR30622">
    <property type="entry name" value="UNDECAPRENYL-DIPHOSPHATASE"/>
    <property type="match status" value="1"/>
</dbReference>
<accession>A0A2H0UQE0</accession>
<dbReference type="GO" id="GO:0071555">
    <property type="term" value="P:cell wall organization"/>
    <property type="evidence" value="ECO:0007669"/>
    <property type="project" value="UniProtKB-KW"/>
</dbReference>
<gene>
    <name evidence="14" type="primary">uppP</name>
    <name evidence="15" type="ORF">COU10_02225</name>
</gene>
<dbReference type="Proteomes" id="UP000230903">
    <property type="component" value="Unassembled WGS sequence"/>
</dbReference>
<comment type="caution">
    <text evidence="15">The sequence shown here is derived from an EMBL/GenBank/DDBJ whole genome shotgun (WGS) entry which is preliminary data.</text>
</comment>
<evidence type="ECO:0000256" key="13">
    <source>
        <dbReference type="ARBA" id="ARBA00047594"/>
    </source>
</evidence>
<dbReference type="HAMAP" id="MF_01006">
    <property type="entry name" value="Undec_diphosphatase"/>
    <property type="match status" value="1"/>
</dbReference>
<keyword evidence="8 14" id="KW-1133">Transmembrane helix</keyword>
<comment type="miscellaneous">
    <text evidence="14">Bacitracin is thought to be involved in the inhibition of peptidoglycan synthesis by sequestering undecaprenyl diphosphate, thereby reducing the pool of lipid carrier available.</text>
</comment>
<evidence type="ECO:0000313" key="15">
    <source>
        <dbReference type="EMBL" id="PIR87886.1"/>
    </source>
</evidence>
<feature type="transmembrane region" description="Helical" evidence="14">
    <location>
        <begin position="259"/>
        <end position="278"/>
    </location>
</feature>
<reference evidence="16" key="1">
    <citation type="submission" date="2017-09" db="EMBL/GenBank/DDBJ databases">
        <title>Depth-based differentiation of microbial function through sediment-hosted aquifers and enrichment of novel symbionts in the deep terrestrial subsurface.</title>
        <authorList>
            <person name="Probst A.J."/>
            <person name="Ladd B."/>
            <person name="Jarett J.K."/>
            <person name="Geller-Mcgrath D.E."/>
            <person name="Sieber C.M.K."/>
            <person name="Emerson J.B."/>
            <person name="Anantharaman K."/>
            <person name="Thomas B.C."/>
            <person name="Malmstrom R."/>
            <person name="Stieglmeier M."/>
            <person name="Klingl A."/>
            <person name="Woyke T."/>
            <person name="Ryan C.M."/>
            <person name="Banfield J.F."/>
        </authorList>
    </citation>
    <scope>NUCLEOTIDE SEQUENCE [LARGE SCALE GENOMIC DNA]</scope>
</reference>
<dbReference type="GO" id="GO:0008360">
    <property type="term" value="P:regulation of cell shape"/>
    <property type="evidence" value="ECO:0007669"/>
    <property type="project" value="UniProtKB-KW"/>
</dbReference>
<feature type="transmembrane region" description="Helical" evidence="14">
    <location>
        <begin position="71"/>
        <end position="90"/>
    </location>
</feature>
<feature type="transmembrane region" description="Helical" evidence="14">
    <location>
        <begin position="230"/>
        <end position="252"/>
    </location>
</feature>
<evidence type="ECO:0000256" key="3">
    <source>
        <dbReference type="ARBA" id="ARBA00012374"/>
    </source>
</evidence>
<organism evidence="15 16">
    <name type="scientific">Candidatus Harrisonbacteria bacterium CG10_big_fil_rev_8_21_14_0_10_45_28</name>
    <dbReference type="NCBI Taxonomy" id="1974586"/>
    <lineage>
        <taxon>Bacteria</taxon>
        <taxon>Candidatus Harrisoniibacteriota</taxon>
    </lineage>
</organism>
<keyword evidence="14" id="KW-0133">Cell shape</keyword>
<dbReference type="GO" id="GO:0009252">
    <property type="term" value="P:peptidoglycan biosynthetic process"/>
    <property type="evidence" value="ECO:0007669"/>
    <property type="project" value="UniProtKB-KW"/>
</dbReference>
<dbReference type="GO" id="GO:0005886">
    <property type="term" value="C:plasma membrane"/>
    <property type="evidence" value="ECO:0007669"/>
    <property type="project" value="UniProtKB-SubCell"/>
</dbReference>